<dbReference type="AlphaFoldDB" id="A0A1F5YIZ7"/>
<dbReference type="InterPro" id="IPR029903">
    <property type="entry name" value="RmlD-like-bd"/>
</dbReference>
<dbReference type="GO" id="GO:0019305">
    <property type="term" value="P:dTDP-rhamnose biosynthetic process"/>
    <property type="evidence" value="ECO:0007669"/>
    <property type="project" value="UniProtKB-UniPathway"/>
</dbReference>
<dbReference type="EMBL" id="MFJB01000030">
    <property type="protein sequence ID" value="OGG00179.1"/>
    <property type="molecule type" value="Genomic_DNA"/>
</dbReference>
<dbReference type="GO" id="GO:0008831">
    <property type="term" value="F:dTDP-4-dehydrorhamnose reductase activity"/>
    <property type="evidence" value="ECO:0007669"/>
    <property type="project" value="UniProtKB-EC"/>
</dbReference>
<evidence type="ECO:0000313" key="4">
    <source>
        <dbReference type="EMBL" id="OGG00179.1"/>
    </source>
</evidence>
<dbReference type="CDD" id="cd05254">
    <property type="entry name" value="dTDP_HR_like_SDR_e"/>
    <property type="match status" value="1"/>
</dbReference>
<dbReference type="SUPFAM" id="SSF51735">
    <property type="entry name" value="NAD(P)-binding Rossmann-fold domains"/>
    <property type="match status" value="1"/>
</dbReference>
<comment type="caution">
    <text evidence="4">The sequence shown here is derived from an EMBL/GenBank/DDBJ whole genome shotgun (WGS) entry which is preliminary data.</text>
</comment>
<comment type="similarity">
    <text evidence="1 2">Belongs to the dTDP-4-dehydrorhamnose reductase family.</text>
</comment>
<proteinExistence type="inferred from homology"/>
<keyword evidence="2" id="KW-0560">Oxidoreductase</keyword>
<dbReference type="PANTHER" id="PTHR10491">
    <property type="entry name" value="DTDP-4-DEHYDRORHAMNOSE REDUCTASE"/>
    <property type="match status" value="1"/>
</dbReference>
<dbReference type="InterPro" id="IPR005913">
    <property type="entry name" value="dTDP_dehydrorham_reduct"/>
</dbReference>
<feature type="domain" description="RmlD-like substrate binding" evidence="3">
    <location>
        <begin position="5"/>
        <end position="288"/>
    </location>
</feature>
<evidence type="ECO:0000256" key="1">
    <source>
        <dbReference type="ARBA" id="ARBA00010944"/>
    </source>
</evidence>
<accession>A0A1F5YIZ7</accession>
<dbReference type="Proteomes" id="UP000177396">
    <property type="component" value="Unassembled WGS sequence"/>
</dbReference>
<name>A0A1F5YIZ7_9BACT</name>
<protein>
    <recommendedName>
        <fullName evidence="2">dTDP-4-dehydrorhamnose reductase</fullName>
        <ecNumber evidence="2">1.1.1.133</ecNumber>
    </recommendedName>
</protein>
<dbReference type="Gene3D" id="3.40.50.720">
    <property type="entry name" value="NAD(P)-binding Rossmann-like Domain"/>
    <property type="match status" value="1"/>
</dbReference>
<sequence length="291" mass="32892">MTKAKILVTGLNGFLGTRFKELYCDKFHITGFEHQGKKSITERKYTFDLIKSSTADIILHLAAKTHIDRCEKDRIFGKKSPSWRINVAGTKNIADACAENQKLLIYISTECVFDGKKSWYQETDEPHPINWYGETKLQGEKEINRSGAKFLILRSTLAYGHPVIPPFDLFHFFLNKIKNNDKIMAVDNQLLSLTFVDDLVNALTVLIQNKAQGIYHYAGGKRISPYKFALLIGKFLDKPVKITPVSLKDFFGPSASLRLTNAVLSSAKIKKEFDLAPSNIHQALKKLLIKA</sequence>
<gene>
    <name evidence="4" type="ORF">A2153_02650</name>
</gene>
<dbReference type="Gene3D" id="3.90.25.10">
    <property type="entry name" value="UDP-galactose 4-epimerase, domain 1"/>
    <property type="match status" value="1"/>
</dbReference>
<dbReference type="InterPro" id="IPR036291">
    <property type="entry name" value="NAD(P)-bd_dom_sf"/>
</dbReference>
<dbReference type="Pfam" id="PF04321">
    <property type="entry name" value="RmlD_sub_bind"/>
    <property type="match status" value="1"/>
</dbReference>
<comment type="pathway">
    <text evidence="2">Carbohydrate biosynthesis; dTDP-L-rhamnose biosynthesis.</text>
</comment>
<evidence type="ECO:0000259" key="3">
    <source>
        <dbReference type="Pfam" id="PF04321"/>
    </source>
</evidence>
<dbReference type="UniPathway" id="UPA00124"/>
<evidence type="ECO:0000256" key="2">
    <source>
        <dbReference type="RuleBase" id="RU364082"/>
    </source>
</evidence>
<dbReference type="EC" id="1.1.1.133" evidence="2"/>
<comment type="function">
    <text evidence="2">Catalyzes the reduction of dTDP-6-deoxy-L-lyxo-4-hexulose to yield dTDP-L-rhamnose.</text>
</comment>
<organism evidence="4 5">
    <name type="scientific">Candidatus Gottesmanbacteria bacterium RBG_16_38_7b</name>
    <dbReference type="NCBI Taxonomy" id="1798372"/>
    <lineage>
        <taxon>Bacteria</taxon>
        <taxon>Candidatus Gottesmaniibacteriota</taxon>
    </lineage>
</organism>
<dbReference type="PANTHER" id="PTHR10491:SF4">
    <property type="entry name" value="METHIONINE ADENOSYLTRANSFERASE 2 SUBUNIT BETA"/>
    <property type="match status" value="1"/>
</dbReference>
<reference evidence="4 5" key="1">
    <citation type="journal article" date="2016" name="Nat. Commun.">
        <title>Thousands of microbial genomes shed light on interconnected biogeochemical processes in an aquifer system.</title>
        <authorList>
            <person name="Anantharaman K."/>
            <person name="Brown C.T."/>
            <person name="Hug L.A."/>
            <person name="Sharon I."/>
            <person name="Castelle C.J."/>
            <person name="Probst A.J."/>
            <person name="Thomas B.C."/>
            <person name="Singh A."/>
            <person name="Wilkins M.J."/>
            <person name="Karaoz U."/>
            <person name="Brodie E.L."/>
            <person name="Williams K.H."/>
            <person name="Hubbard S.S."/>
            <person name="Banfield J.F."/>
        </authorList>
    </citation>
    <scope>NUCLEOTIDE SEQUENCE [LARGE SCALE GENOMIC DNA]</scope>
</reference>
<keyword evidence="2" id="KW-0521">NADP</keyword>
<evidence type="ECO:0000313" key="5">
    <source>
        <dbReference type="Proteomes" id="UP000177396"/>
    </source>
</evidence>